<dbReference type="Proteomes" id="UP000236745">
    <property type="component" value="Unassembled WGS sequence"/>
</dbReference>
<evidence type="ECO:0000313" key="3">
    <source>
        <dbReference type="Proteomes" id="UP000236745"/>
    </source>
</evidence>
<accession>A0A1H5VEJ9</accession>
<proteinExistence type="predicted"/>
<organism evidence="2 3">
    <name type="scientific">Marinobacterium lutimaris</name>
    <dbReference type="NCBI Taxonomy" id="568106"/>
    <lineage>
        <taxon>Bacteria</taxon>
        <taxon>Pseudomonadati</taxon>
        <taxon>Pseudomonadota</taxon>
        <taxon>Gammaproteobacteria</taxon>
        <taxon>Oceanospirillales</taxon>
        <taxon>Oceanospirillaceae</taxon>
        <taxon>Marinobacterium</taxon>
    </lineage>
</organism>
<dbReference type="OrthoDB" id="9836055at2"/>
<sequence length="136" mass="15702">MAEHTQNVKTGEWLPGAKSTQSTSYNTNSSRELDSLGGFNPLQPWAAMFPWLKFEYLKLEVRLEDDQVRILGEQGRFDRGLHAARQIDASIPAEQIVEAAERMQLLLQQELQQQMNTLMQAAMMPWTMMFPFLKRD</sequence>
<reference evidence="2 3" key="1">
    <citation type="submission" date="2016-10" db="EMBL/GenBank/DDBJ databases">
        <authorList>
            <person name="de Groot N.N."/>
        </authorList>
    </citation>
    <scope>NUCLEOTIDE SEQUENCE [LARGE SCALE GENOMIC DNA]</scope>
    <source>
        <strain evidence="2 3">DSM 22012</strain>
    </source>
</reference>
<dbReference type="EMBL" id="FNVQ01000001">
    <property type="protein sequence ID" value="SEF85630.1"/>
    <property type="molecule type" value="Genomic_DNA"/>
</dbReference>
<feature type="region of interest" description="Disordered" evidence="1">
    <location>
        <begin position="1"/>
        <end position="30"/>
    </location>
</feature>
<name>A0A1H5VEJ9_9GAMM</name>
<dbReference type="RefSeq" id="WP_104001672.1">
    <property type="nucleotide sequence ID" value="NZ_FNVQ01000001.1"/>
</dbReference>
<evidence type="ECO:0000313" key="2">
    <source>
        <dbReference type="EMBL" id="SEF85630.1"/>
    </source>
</evidence>
<feature type="compositionally biased region" description="Low complexity" evidence="1">
    <location>
        <begin position="19"/>
        <end position="30"/>
    </location>
</feature>
<dbReference type="AlphaFoldDB" id="A0A1H5VEJ9"/>
<evidence type="ECO:0000256" key="1">
    <source>
        <dbReference type="SAM" id="MobiDB-lite"/>
    </source>
</evidence>
<protein>
    <submittedName>
        <fullName evidence="2">Uncharacterized protein</fullName>
    </submittedName>
</protein>
<keyword evidence="3" id="KW-1185">Reference proteome</keyword>
<gene>
    <name evidence="2" type="ORF">SAMN05444390_101710</name>
</gene>